<evidence type="ECO:0000259" key="2">
    <source>
        <dbReference type="Pfam" id="PF02470"/>
    </source>
</evidence>
<dbReference type="RefSeq" id="WP_085102580.1">
    <property type="nucleotide sequence ID" value="NZ_FWZU01000004.1"/>
</dbReference>
<organism evidence="3 4">
    <name type="scientific">Desulfovibrio gilichinskyi</name>
    <dbReference type="NCBI Taxonomy" id="1519643"/>
    <lineage>
        <taxon>Bacteria</taxon>
        <taxon>Pseudomonadati</taxon>
        <taxon>Thermodesulfobacteriota</taxon>
        <taxon>Desulfovibrionia</taxon>
        <taxon>Desulfovibrionales</taxon>
        <taxon>Desulfovibrionaceae</taxon>
        <taxon>Desulfovibrio</taxon>
    </lineage>
</organism>
<dbReference type="InterPro" id="IPR003399">
    <property type="entry name" value="Mce/MlaD"/>
</dbReference>
<protein>
    <submittedName>
        <fullName evidence="3">Phospholipid/cholesterol/gamma-HCH transport system substrate-binding protein</fullName>
    </submittedName>
</protein>
<keyword evidence="1" id="KW-1133">Transmembrane helix</keyword>
<keyword evidence="1" id="KW-0472">Membrane</keyword>
<feature type="domain" description="Mce/MlaD" evidence="2">
    <location>
        <begin position="42"/>
        <end position="117"/>
    </location>
</feature>
<reference evidence="4" key="1">
    <citation type="submission" date="2017-04" db="EMBL/GenBank/DDBJ databases">
        <authorList>
            <person name="Varghese N."/>
            <person name="Submissions S."/>
        </authorList>
    </citation>
    <scope>NUCLEOTIDE SEQUENCE [LARGE SCALE GENOMIC DNA]</scope>
    <source>
        <strain evidence="4">K3S</strain>
    </source>
</reference>
<dbReference type="AlphaFoldDB" id="A0A1X7E0J3"/>
<keyword evidence="1" id="KW-0812">Transmembrane</keyword>
<dbReference type="PANTHER" id="PTHR33371:SF4">
    <property type="entry name" value="INTERMEMBRANE PHOSPHOLIPID TRANSPORT SYSTEM BINDING PROTEIN MLAD"/>
    <property type="match status" value="1"/>
</dbReference>
<keyword evidence="4" id="KW-1185">Reference proteome</keyword>
<dbReference type="STRING" id="1519643.SAMN06295933_2435"/>
<gene>
    <name evidence="3" type="ORF">SAMN06295933_2435</name>
</gene>
<proteinExistence type="predicted"/>
<dbReference type="EMBL" id="FWZU01000004">
    <property type="protein sequence ID" value="SMF24983.1"/>
    <property type="molecule type" value="Genomic_DNA"/>
</dbReference>
<dbReference type="OrthoDB" id="5372112at2"/>
<dbReference type="InterPro" id="IPR052336">
    <property type="entry name" value="MlaD_Phospholipid_Transporter"/>
</dbReference>
<evidence type="ECO:0000313" key="3">
    <source>
        <dbReference type="EMBL" id="SMF24983.1"/>
    </source>
</evidence>
<dbReference type="Pfam" id="PF02470">
    <property type="entry name" value="MlaD"/>
    <property type="match status" value="1"/>
</dbReference>
<dbReference type="Proteomes" id="UP000192906">
    <property type="component" value="Unassembled WGS sequence"/>
</dbReference>
<evidence type="ECO:0000256" key="1">
    <source>
        <dbReference type="SAM" id="Phobius"/>
    </source>
</evidence>
<accession>A0A1X7E0J3</accession>
<name>A0A1X7E0J3_9BACT</name>
<feature type="transmembrane region" description="Helical" evidence="1">
    <location>
        <begin position="12"/>
        <end position="34"/>
    </location>
</feature>
<sequence>MVLNPRSSKTDIVKAGLAALAGLTVLGLFIVFLGGHDFFSDYSTYKIQFLNIKDLTSGRPVKYAGLSVGKVKSIEVNKEHPEHISVVINVDKDFDLYEGTVATITQKGLVGDNYILLELKSEPGPKLVPGSIIPVALTLSMGDVAAEIGKAVAAVAPKLEKAAEGLQTLLTGDNRANLEKSLKIAPDVLLQTNATLASFQKEWIKLSRTASTGIKSGTKNLEALTFEVSTTLNKAGKVLESLNRDVKNSLQNMDGEISRVADGVDGLTLDLRKNLEYDQEEIEAILLNVNRLSREMNRLARSLRERPWQVLNPPEGAEK</sequence>
<evidence type="ECO:0000313" key="4">
    <source>
        <dbReference type="Proteomes" id="UP000192906"/>
    </source>
</evidence>
<dbReference type="PANTHER" id="PTHR33371">
    <property type="entry name" value="INTERMEMBRANE PHOSPHOLIPID TRANSPORT SYSTEM BINDING PROTEIN MLAD-RELATED"/>
    <property type="match status" value="1"/>
</dbReference>